<dbReference type="PANTHER" id="PTHR28037">
    <property type="entry name" value="ALCOHOL O-ACETYLTRANSFERASE 1-RELATED"/>
    <property type="match status" value="1"/>
</dbReference>
<name>A0A9W9BNF0_9HYPO</name>
<proteinExistence type="predicted"/>
<accession>A0A9W9BNF0</accession>
<dbReference type="PANTHER" id="PTHR28037:SF1">
    <property type="entry name" value="ALCOHOL O-ACETYLTRANSFERASE 1-RELATED"/>
    <property type="match status" value="1"/>
</dbReference>
<dbReference type="InterPro" id="IPR052058">
    <property type="entry name" value="Alcohol_O-acetyltransferase"/>
</dbReference>
<dbReference type="OrthoDB" id="2150604at2759"/>
<protein>
    <submittedName>
        <fullName evidence="1">Alcohol acetyltransferase</fullName>
    </submittedName>
</protein>
<reference evidence="1" key="1">
    <citation type="submission" date="2022-10" db="EMBL/GenBank/DDBJ databases">
        <title>Tapping the CABI collections for fungal endophytes: first genome assemblies for Collariella, Neodidymelliopsis, Ascochyta clinopodiicola, Didymella pomorum, Didymosphaeria variabile, Neocosmospora piperis and Neocucurbitaria cava.</title>
        <authorList>
            <person name="Hill R."/>
        </authorList>
    </citation>
    <scope>NUCLEOTIDE SEQUENCE</scope>
    <source>
        <strain evidence="1">IMI 366586</strain>
    </source>
</reference>
<dbReference type="SUPFAM" id="SSF52777">
    <property type="entry name" value="CoA-dependent acyltransferases"/>
    <property type="match status" value="1"/>
</dbReference>
<evidence type="ECO:0000313" key="1">
    <source>
        <dbReference type="EMBL" id="KAJ4319572.1"/>
    </source>
</evidence>
<dbReference type="InterPro" id="IPR010828">
    <property type="entry name" value="Atf2/Sli1-like"/>
</dbReference>
<organism evidence="1 2">
    <name type="scientific">Fusarium piperis</name>
    <dbReference type="NCBI Taxonomy" id="1435070"/>
    <lineage>
        <taxon>Eukaryota</taxon>
        <taxon>Fungi</taxon>
        <taxon>Dikarya</taxon>
        <taxon>Ascomycota</taxon>
        <taxon>Pezizomycotina</taxon>
        <taxon>Sordariomycetes</taxon>
        <taxon>Hypocreomycetidae</taxon>
        <taxon>Hypocreales</taxon>
        <taxon>Nectriaceae</taxon>
        <taxon>Fusarium</taxon>
        <taxon>Fusarium solani species complex</taxon>
    </lineage>
</organism>
<dbReference type="AlphaFoldDB" id="A0A9W9BNF0"/>
<dbReference type="EMBL" id="JAPEUR010000122">
    <property type="protein sequence ID" value="KAJ4319572.1"/>
    <property type="molecule type" value="Genomic_DNA"/>
</dbReference>
<keyword evidence="2" id="KW-1185">Reference proteome</keyword>
<gene>
    <name evidence="1" type="primary">ATF1_4</name>
    <name evidence="1" type="ORF">N0V84_006302</name>
</gene>
<dbReference type="GO" id="GO:0008080">
    <property type="term" value="F:N-acetyltransferase activity"/>
    <property type="evidence" value="ECO:0007669"/>
    <property type="project" value="TreeGrafter"/>
</dbReference>
<dbReference type="Proteomes" id="UP001140502">
    <property type="component" value="Unassembled WGS sequence"/>
</dbReference>
<sequence length="477" mass="52084">MSEKAEFLRYATPNEMRTIVREDLGFYHAVIIGAVYEFEDGFDVKSPSSYFAPLKRCIDQHPFFSVTVGDRHTEKAFYQRVPSINLEDHITIVDDSNVAADPLGATGKVLVPELDLPFTAGNPPWRIVVLPLNPFECFIAFSFSHMIGDGPTGIAFHKTFLVGCRGTPVVEPAAIVTPPANPLTEPFDTPERLPISWKFLLEPLIALFMPNFLVKLLGMRLGASTVNEGTFTGGIMTHNPEKYYTKLRIREIKAPLVHNAIWAARAHDAKLTGTMQTLIARAVSKAVPDPKFTNLVAETPANMRRSIGVSNDVDGQFVSGGYIPFPRSDATGPLTDKEWASASASTRELAATAVRLHDQPVGLLRYAPSIRKWTLSKIGKSRDSSFSVSNVGAFDVSQGDGVTEKETARITKMVFAQPGHVASSPLSFNVISVKGGDLVYTVTWQPGSLGLGLSEEQEDKVVEEICASVDQGFKDLA</sequence>
<dbReference type="Pfam" id="PF07247">
    <property type="entry name" value="AATase"/>
    <property type="match status" value="1"/>
</dbReference>
<evidence type="ECO:0000313" key="2">
    <source>
        <dbReference type="Proteomes" id="UP001140502"/>
    </source>
</evidence>
<comment type="caution">
    <text evidence="1">The sequence shown here is derived from an EMBL/GenBank/DDBJ whole genome shotgun (WGS) entry which is preliminary data.</text>
</comment>